<dbReference type="AlphaFoldDB" id="A0A4R1HHA6"/>
<dbReference type="GO" id="GO:0031411">
    <property type="term" value="C:gas vesicle"/>
    <property type="evidence" value="ECO:0007669"/>
    <property type="project" value="UniProtKB-SubCell"/>
</dbReference>
<evidence type="ECO:0000313" key="4">
    <source>
        <dbReference type="EMBL" id="TCK21587.1"/>
    </source>
</evidence>
<dbReference type="EMBL" id="SMFZ01000002">
    <property type="protein sequence ID" value="TCK21587.1"/>
    <property type="molecule type" value="Genomic_DNA"/>
</dbReference>
<dbReference type="Proteomes" id="UP000295560">
    <property type="component" value="Unassembled WGS sequence"/>
</dbReference>
<comment type="caution">
    <text evidence="4">The sequence shown here is derived from an EMBL/GenBank/DDBJ whole genome shotgun (WGS) entry which is preliminary data.</text>
</comment>
<accession>A0A4R1HHA6</accession>
<comment type="similarity">
    <text evidence="3">Belongs to the gas vesicle GvpF/GvpL family.</text>
</comment>
<proteinExistence type="inferred from homology"/>
<dbReference type="PANTHER" id="PTHR36852">
    <property type="entry name" value="PROTEIN GVPL 2"/>
    <property type="match status" value="1"/>
</dbReference>
<dbReference type="InterPro" id="IPR009430">
    <property type="entry name" value="GvpL/GvpF"/>
</dbReference>
<reference evidence="4 5" key="1">
    <citation type="submission" date="2019-03" db="EMBL/GenBank/DDBJ databases">
        <title>Sequencing the genomes of 1000 actinobacteria strains.</title>
        <authorList>
            <person name="Klenk H.-P."/>
        </authorList>
    </citation>
    <scope>NUCLEOTIDE SEQUENCE [LARGE SCALE GENOMIC DNA]</scope>
    <source>
        <strain evidence="4 5">DSM 44969</strain>
    </source>
</reference>
<keyword evidence="5" id="KW-1185">Reference proteome</keyword>
<gene>
    <name evidence="4" type="ORF">EV378_5576</name>
</gene>
<dbReference type="RefSeq" id="WP_132430322.1">
    <property type="nucleotide sequence ID" value="NZ_SMFZ01000002.1"/>
</dbReference>
<comment type="subcellular location">
    <subcellularLocation>
        <location evidence="2">Gas vesicle</location>
    </subcellularLocation>
</comment>
<evidence type="ECO:0000313" key="5">
    <source>
        <dbReference type="Proteomes" id="UP000295560"/>
    </source>
</evidence>
<name>A0A4R1HHA6_PSEEN</name>
<sequence length="252" mass="27354">MSEGTGTYVYAVVAADADLPADLEPVGGSADGIAIIEHGDLAAVVSDVPTDKPLGKRADLMAHERVVNTIAAETTVLPMRFGGVVSDDRAVIDELLAEHHDWFSRALDELDGVVEFVLHGRYDQDVLFGQILEQNSEIARLSEQVRGKDPDATYYERIRLGEAISREVDGARAVDATTAEQWLGPFTEAIVAKDVDGEDGAVHLAALVRRDKRSDFEQAVDSLGDDWDSRVSLRLIGPVAPYDFLPQPAEES</sequence>
<dbReference type="GO" id="GO:0031412">
    <property type="term" value="P:gas vesicle organization"/>
    <property type="evidence" value="ECO:0007669"/>
    <property type="project" value="InterPro"/>
</dbReference>
<dbReference type="Pfam" id="PF06386">
    <property type="entry name" value="GvpL_GvpF"/>
    <property type="match status" value="1"/>
</dbReference>
<dbReference type="OrthoDB" id="3867411at2"/>
<evidence type="ECO:0000256" key="1">
    <source>
        <dbReference type="ARBA" id="ARBA00022987"/>
    </source>
</evidence>
<keyword evidence="1" id="KW-0304">Gas vesicle</keyword>
<protein>
    <submittedName>
        <fullName evidence="4">Gas vesicle protein GvpL/GvpF</fullName>
    </submittedName>
</protein>
<evidence type="ECO:0000256" key="2">
    <source>
        <dbReference type="ARBA" id="ARBA00035108"/>
    </source>
</evidence>
<organism evidence="4 5">
    <name type="scientific">Pseudonocardia endophytica</name>
    <dbReference type="NCBI Taxonomy" id="401976"/>
    <lineage>
        <taxon>Bacteria</taxon>
        <taxon>Bacillati</taxon>
        <taxon>Actinomycetota</taxon>
        <taxon>Actinomycetes</taxon>
        <taxon>Pseudonocardiales</taxon>
        <taxon>Pseudonocardiaceae</taxon>
        <taxon>Pseudonocardia</taxon>
    </lineage>
</organism>
<evidence type="ECO:0000256" key="3">
    <source>
        <dbReference type="ARBA" id="ARBA00035643"/>
    </source>
</evidence>
<dbReference type="PANTHER" id="PTHR36852:SF1">
    <property type="entry name" value="PROTEIN GVPL 2"/>
    <property type="match status" value="1"/>
</dbReference>